<evidence type="ECO:0000256" key="1">
    <source>
        <dbReference type="ARBA" id="ARBA00004141"/>
    </source>
</evidence>
<evidence type="ECO:0000256" key="4">
    <source>
        <dbReference type="ARBA" id="ARBA00022989"/>
    </source>
</evidence>
<feature type="transmembrane region" description="Helical" evidence="6">
    <location>
        <begin position="337"/>
        <end position="358"/>
    </location>
</feature>
<feature type="transmembrane region" description="Helical" evidence="6">
    <location>
        <begin position="36"/>
        <end position="52"/>
    </location>
</feature>
<evidence type="ECO:0000256" key="6">
    <source>
        <dbReference type="SAM" id="Phobius"/>
    </source>
</evidence>
<feature type="transmembrane region" description="Helical" evidence="6">
    <location>
        <begin position="454"/>
        <end position="474"/>
    </location>
</feature>
<comment type="caution">
    <text evidence="7">The sequence shown here is derived from an EMBL/GenBank/DDBJ whole genome shotgun (WGS) entry which is preliminary data.</text>
</comment>
<dbReference type="AlphaFoldDB" id="A0AAV4DW22"/>
<feature type="transmembrane region" description="Helical" evidence="6">
    <location>
        <begin position="87"/>
        <end position="110"/>
    </location>
</feature>
<keyword evidence="3 6" id="KW-0812">Transmembrane</keyword>
<feature type="transmembrane region" description="Helical" evidence="6">
    <location>
        <begin position="370"/>
        <end position="388"/>
    </location>
</feature>
<keyword evidence="2" id="KW-0813">Transport</keyword>
<reference evidence="7 8" key="1">
    <citation type="journal article" date="2021" name="Elife">
        <title>Chloroplast acquisition without the gene transfer in kleptoplastic sea slugs, Plakobranchus ocellatus.</title>
        <authorList>
            <person name="Maeda T."/>
            <person name="Takahashi S."/>
            <person name="Yoshida T."/>
            <person name="Shimamura S."/>
            <person name="Takaki Y."/>
            <person name="Nagai Y."/>
            <person name="Toyoda A."/>
            <person name="Suzuki Y."/>
            <person name="Arimoto A."/>
            <person name="Ishii H."/>
            <person name="Satoh N."/>
            <person name="Nishiyama T."/>
            <person name="Hasebe M."/>
            <person name="Maruyama T."/>
            <person name="Minagawa J."/>
            <person name="Obokata J."/>
            <person name="Shigenobu S."/>
        </authorList>
    </citation>
    <scope>NUCLEOTIDE SEQUENCE [LARGE SCALE GENOMIC DNA]</scope>
</reference>
<evidence type="ECO:0000256" key="5">
    <source>
        <dbReference type="ARBA" id="ARBA00023136"/>
    </source>
</evidence>
<name>A0AAV4DW22_9GAST</name>
<dbReference type="Pfam" id="PF07690">
    <property type="entry name" value="MFS_1"/>
    <property type="match status" value="1"/>
</dbReference>
<dbReference type="InterPro" id="IPR052983">
    <property type="entry name" value="MFS_Riboflavin_Transporter"/>
</dbReference>
<feature type="transmembrane region" description="Helical" evidence="6">
    <location>
        <begin position="431"/>
        <end position="448"/>
    </location>
</feature>
<dbReference type="Proteomes" id="UP000735302">
    <property type="component" value="Unassembled WGS sequence"/>
</dbReference>
<dbReference type="InterPro" id="IPR011701">
    <property type="entry name" value="MFS"/>
</dbReference>
<keyword evidence="5 6" id="KW-0472">Membrane</keyword>
<dbReference type="InterPro" id="IPR036259">
    <property type="entry name" value="MFS_trans_sf"/>
</dbReference>
<feature type="transmembrane region" description="Helical" evidence="6">
    <location>
        <begin position="394"/>
        <end position="419"/>
    </location>
</feature>
<feature type="transmembrane region" description="Helical" evidence="6">
    <location>
        <begin position="59"/>
        <end position="81"/>
    </location>
</feature>
<feature type="transmembrane region" description="Helical" evidence="6">
    <location>
        <begin position="122"/>
        <end position="143"/>
    </location>
</feature>
<keyword evidence="8" id="KW-1185">Reference proteome</keyword>
<dbReference type="GO" id="GO:0022857">
    <property type="term" value="F:transmembrane transporter activity"/>
    <property type="evidence" value="ECO:0007669"/>
    <property type="project" value="InterPro"/>
</dbReference>
<evidence type="ECO:0000313" key="8">
    <source>
        <dbReference type="Proteomes" id="UP000735302"/>
    </source>
</evidence>
<accession>A0AAV4DW22</accession>
<feature type="transmembrane region" description="Helical" evidence="6">
    <location>
        <begin position="297"/>
        <end position="317"/>
    </location>
</feature>
<evidence type="ECO:0000256" key="3">
    <source>
        <dbReference type="ARBA" id="ARBA00022692"/>
    </source>
</evidence>
<evidence type="ECO:0000313" key="7">
    <source>
        <dbReference type="EMBL" id="GFO48202.1"/>
    </source>
</evidence>
<keyword evidence="4 6" id="KW-1133">Transmembrane helix</keyword>
<dbReference type="GO" id="GO:0016020">
    <property type="term" value="C:membrane"/>
    <property type="evidence" value="ECO:0007669"/>
    <property type="project" value="UniProtKB-SubCell"/>
</dbReference>
<sequence>MAPKSFMWFYGNLATYMDSYFKFSCYSHCSDGDPQWLLSLYVAGMFPGLFIVRPIETIFGLKWTGIIAMVMANTALLGSAWSLQYSVAWTAVIYGTLLGPAAGITASVSIQVISGWAPERAALLMATSTGMATMLSVLQNQIITAYVNPENLKPDAQIAKTYFSQPEILDRVPDVVIILGAMTLGLQAVGYLLTKNPPKDSTDLLKKPTTDKIVSPIIATYENEEYIPFEYANSLDNVQSYQAAKSYVRNVQNPKCADTDRVSKKGQSQITTVEIPNKRVNRGFRTNDLRSYSPKEVLKLPVFYAVFLCGTALEYGTQLTANFYKTFALLYLCDDKYLTLIGTFIPITSACSRILFGMLLDKGFLNFQDVTVLGLSLNSVIGSFWYIAPQVNKILYTFVVLGLAVAQSLYYVVVQTAPLMLFGPSHISTNYGLLASCTFVASTFGPVINTVLDLQWIITSGSIFSLFVLCFVAFTRFDTQK</sequence>
<dbReference type="PANTHER" id="PTHR43385">
    <property type="entry name" value="RIBOFLAVIN TRANSPORTER RIBJ"/>
    <property type="match status" value="1"/>
</dbReference>
<dbReference type="Gene3D" id="1.20.1250.20">
    <property type="entry name" value="MFS general substrate transporter like domains"/>
    <property type="match status" value="2"/>
</dbReference>
<dbReference type="EMBL" id="BLXT01008384">
    <property type="protein sequence ID" value="GFO48202.1"/>
    <property type="molecule type" value="Genomic_DNA"/>
</dbReference>
<gene>
    <name evidence="7" type="ORF">PoB_007470700</name>
</gene>
<feature type="transmembrane region" description="Helical" evidence="6">
    <location>
        <begin position="175"/>
        <end position="194"/>
    </location>
</feature>
<comment type="subcellular location">
    <subcellularLocation>
        <location evidence="1">Membrane</location>
        <topology evidence="1">Multi-pass membrane protein</topology>
    </subcellularLocation>
</comment>
<organism evidence="7 8">
    <name type="scientific">Plakobranchus ocellatus</name>
    <dbReference type="NCBI Taxonomy" id="259542"/>
    <lineage>
        <taxon>Eukaryota</taxon>
        <taxon>Metazoa</taxon>
        <taxon>Spiralia</taxon>
        <taxon>Lophotrochozoa</taxon>
        <taxon>Mollusca</taxon>
        <taxon>Gastropoda</taxon>
        <taxon>Heterobranchia</taxon>
        <taxon>Euthyneura</taxon>
        <taxon>Panpulmonata</taxon>
        <taxon>Sacoglossa</taxon>
        <taxon>Placobranchoidea</taxon>
        <taxon>Plakobranchidae</taxon>
        <taxon>Plakobranchus</taxon>
    </lineage>
</organism>
<evidence type="ECO:0000256" key="2">
    <source>
        <dbReference type="ARBA" id="ARBA00022448"/>
    </source>
</evidence>
<proteinExistence type="predicted"/>
<dbReference type="PANTHER" id="PTHR43385:SF1">
    <property type="entry name" value="RIBOFLAVIN TRANSPORTER RIBJ"/>
    <property type="match status" value="1"/>
</dbReference>
<protein>
    <submittedName>
        <fullName evidence="7">Oxalate:formate antiporter</fullName>
    </submittedName>
</protein>
<dbReference type="SUPFAM" id="SSF103473">
    <property type="entry name" value="MFS general substrate transporter"/>
    <property type="match status" value="1"/>
</dbReference>